<feature type="chain" id="PRO_5009749776" evidence="2">
    <location>
        <begin position="18"/>
        <end position="241"/>
    </location>
</feature>
<dbReference type="SUPFAM" id="SSF49344">
    <property type="entry name" value="CBD9-like"/>
    <property type="match status" value="1"/>
</dbReference>
<dbReference type="Gene3D" id="2.60.40.1190">
    <property type="match status" value="1"/>
</dbReference>
<dbReference type="CDD" id="cd09620">
    <property type="entry name" value="CBM9_like_3"/>
    <property type="match status" value="1"/>
</dbReference>
<evidence type="ECO:0000313" key="3">
    <source>
        <dbReference type="EMBL" id="KFX45404.1"/>
    </source>
</evidence>
<reference key="1">
    <citation type="journal article" date="2014" name="PLoS Genet.">
        <title>Signature Gene Expression Reveals Novel Clues to the Molecular Mechanisms of Dimorphic Transition in Penicillium marneffei.</title>
        <authorList>
            <person name="Yang E."/>
            <person name="Wang G."/>
            <person name="Cai J."/>
            <person name="Woo P.C."/>
            <person name="Lau S.K."/>
            <person name="Yuen K.-Y."/>
            <person name="Chow W.-N."/>
            <person name="Lin X."/>
        </authorList>
    </citation>
    <scope>NUCLEOTIDE SEQUENCE [LARGE SCALE GENOMIC DNA]</scope>
    <source>
        <strain>PM1</strain>
    </source>
</reference>
<dbReference type="AlphaFoldDB" id="A0A093V5Z2"/>
<keyword evidence="2" id="KW-0732">Signal</keyword>
<feature type="signal peptide" evidence="2">
    <location>
        <begin position="1"/>
        <end position="17"/>
    </location>
</feature>
<accession>A0A093V5Z2</accession>
<evidence type="ECO:0000256" key="2">
    <source>
        <dbReference type="SAM" id="SignalP"/>
    </source>
</evidence>
<protein>
    <submittedName>
        <fullName evidence="3">Suppressor of lurcher protein 1</fullName>
    </submittedName>
</protein>
<evidence type="ECO:0000256" key="1">
    <source>
        <dbReference type="SAM" id="MobiDB-lite"/>
    </source>
</evidence>
<gene>
    <name evidence="3" type="ORF">GQ26_0230620</name>
</gene>
<reference evidence="3" key="2">
    <citation type="journal article" date="2014" name="PLoS Genet.">
        <title>Signature gene expression reveals novel clues to the molecular mechanisms of dimorphic transition in Penicillium marneffei.</title>
        <authorList>
            <person name="Yang E."/>
            <person name="Wang G."/>
            <person name="Cai J."/>
            <person name="Woo P.C."/>
            <person name="Lau S.K."/>
            <person name="Yuen K.-Y."/>
            <person name="Chow W.-N."/>
            <person name="Lin X."/>
        </authorList>
    </citation>
    <scope>NUCLEOTIDE SEQUENCE</scope>
    <source>
        <strain evidence="3">PM1</strain>
    </source>
</reference>
<name>A0A093V5Z2_TALMA</name>
<sequence>MRFQPLSVLAIPVVVAAASTSNTALPSLRVPECPRYGVATINKSDPDRTPFPLTTASLCYSATSLEIKFEAYNETNFYFNASQSTNDNIWEYEVMEAFIYHGTNDPTTYLEFEVNPNNATYQAFVYNPSKIRVAGAPFDHFFITDPAADGFSASTTLDPGAQTWTSTVQIPMALFNVDVPRGSLWRMNFFRTITSPDTYPDQILVITLFPQPYPRALDSRGRDYVSPSPQPRERQTALASE</sequence>
<dbReference type="EMBL" id="JPOX01000023">
    <property type="protein sequence ID" value="KFX45404.1"/>
    <property type="molecule type" value="Genomic_DNA"/>
</dbReference>
<dbReference type="EMBL" id="JPOX01000023">
    <property type="protein sequence ID" value="KFX45403.1"/>
    <property type="molecule type" value="Genomic_DNA"/>
</dbReference>
<comment type="caution">
    <text evidence="3">The sequence shown here is derived from an EMBL/GenBank/DDBJ whole genome shotgun (WGS) entry which is preliminary data.</text>
</comment>
<dbReference type="eggNOG" id="ENOG502S35E">
    <property type="taxonomic scope" value="Eukaryota"/>
</dbReference>
<proteinExistence type="predicted"/>
<feature type="region of interest" description="Disordered" evidence="1">
    <location>
        <begin position="219"/>
        <end position="241"/>
    </location>
</feature>
<organism evidence="3">
    <name type="scientific">Talaromyces marneffei PM1</name>
    <dbReference type="NCBI Taxonomy" id="1077442"/>
    <lineage>
        <taxon>Eukaryota</taxon>
        <taxon>Fungi</taxon>
        <taxon>Dikarya</taxon>
        <taxon>Ascomycota</taxon>
        <taxon>Pezizomycotina</taxon>
        <taxon>Eurotiomycetes</taxon>
        <taxon>Eurotiomycetidae</taxon>
        <taxon>Eurotiales</taxon>
        <taxon>Trichocomaceae</taxon>
        <taxon>Talaromyces</taxon>
        <taxon>Talaromyces sect. Talaromyces</taxon>
    </lineage>
</organism>
<dbReference type="HOGENOM" id="CLU_083103_0_0_1"/>